<keyword evidence="2" id="KW-1185">Reference proteome</keyword>
<accession>A0A8X6HK55</accession>
<reference evidence="1" key="1">
    <citation type="submission" date="2020-07" db="EMBL/GenBank/DDBJ databases">
        <title>Multicomponent nature underlies the extraordinary mechanical properties of spider dragline silk.</title>
        <authorList>
            <person name="Kono N."/>
            <person name="Nakamura H."/>
            <person name="Mori M."/>
            <person name="Yoshida Y."/>
            <person name="Ohtoshi R."/>
            <person name="Malay A.D."/>
            <person name="Moran D.A.P."/>
            <person name="Tomita M."/>
            <person name="Numata K."/>
            <person name="Arakawa K."/>
        </authorList>
    </citation>
    <scope>NUCLEOTIDE SEQUENCE</scope>
</reference>
<evidence type="ECO:0000313" key="2">
    <source>
        <dbReference type="Proteomes" id="UP000887116"/>
    </source>
</evidence>
<dbReference type="Proteomes" id="UP000887116">
    <property type="component" value="Unassembled WGS sequence"/>
</dbReference>
<gene>
    <name evidence="1" type="ORF">TNCT_709571</name>
</gene>
<name>A0A8X6HK55_TRICU</name>
<dbReference type="EMBL" id="BMAO01033265">
    <property type="protein sequence ID" value="GFQ88134.1"/>
    <property type="molecule type" value="Genomic_DNA"/>
</dbReference>
<organism evidence="1 2">
    <name type="scientific">Trichonephila clavata</name>
    <name type="common">Joro spider</name>
    <name type="synonym">Nephila clavata</name>
    <dbReference type="NCBI Taxonomy" id="2740835"/>
    <lineage>
        <taxon>Eukaryota</taxon>
        <taxon>Metazoa</taxon>
        <taxon>Ecdysozoa</taxon>
        <taxon>Arthropoda</taxon>
        <taxon>Chelicerata</taxon>
        <taxon>Arachnida</taxon>
        <taxon>Araneae</taxon>
        <taxon>Araneomorphae</taxon>
        <taxon>Entelegynae</taxon>
        <taxon>Araneoidea</taxon>
        <taxon>Nephilidae</taxon>
        <taxon>Trichonephila</taxon>
    </lineage>
</organism>
<protein>
    <submittedName>
        <fullName evidence="1">Uncharacterized protein</fullName>
    </submittedName>
</protein>
<comment type="caution">
    <text evidence="1">The sequence shown here is derived from an EMBL/GenBank/DDBJ whole genome shotgun (WGS) entry which is preliminary data.</text>
</comment>
<evidence type="ECO:0000313" key="1">
    <source>
        <dbReference type="EMBL" id="GFQ88134.1"/>
    </source>
</evidence>
<sequence>MLLAFQKKVFKLVTAGAVQMNGMGCEKRHSKSTCDHFEHFVECLLNLLEELKDEDKCDIEEFEKKSS</sequence>
<proteinExistence type="predicted"/>
<dbReference type="AlphaFoldDB" id="A0A8X6HK55"/>